<feature type="non-terminal residue" evidence="8">
    <location>
        <position position="374"/>
    </location>
</feature>
<evidence type="ECO:0000259" key="7">
    <source>
        <dbReference type="Pfam" id="PF00174"/>
    </source>
</evidence>
<keyword evidence="5" id="KW-0408">Iron</keyword>
<dbReference type="Gene3D" id="3.90.420.10">
    <property type="entry name" value="Oxidoreductase, molybdopterin-binding domain"/>
    <property type="match status" value="1"/>
</dbReference>
<dbReference type="GO" id="GO:0008482">
    <property type="term" value="F:sulfite oxidase activity"/>
    <property type="evidence" value="ECO:0007669"/>
    <property type="project" value="TreeGrafter"/>
</dbReference>
<comment type="cofactor">
    <cofactor evidence="1">
        <name>Mo-molybdopterin</name>
        <dbReference type="ChEBI" id="CHEBI:71302"/>
    </cofactor>
</comment>
<sequence>MGIPIIPRVTDAVGGVVGGVGRLLRKNKLKEEDEETDRLVKEYMASVPGLANVSSSAQLNLMGEGLKGKAELSVRGTTQWLHRSKWDVDKVDSRDRGTPDEWIQRHPELIRLTGRHPFNCEPPPKLLNEAGFLTPASIHYVRNHGAAPNIKWNEHRIRVEGNVPRVRTFSMNDIVNMPRQSIPVTLVCAGNRRKEENMLKQTIGFNWGQCGVGTSMWTGVPMHVFLKICGVTSVSANRQYLCFQGPDGELPKGKDGSYGTSIPLAMALNPANDVMIAYEQNAKKLTPDHGYPVRIIIPGWIGGRMVKYLTKISVTATPSENFYHFNDNRIMPPHVDAEMAAAEGWWYKEEYIFNQLNINSAILYPDHDQVVKHE</sequence>
<dbReference type="InterPro" id="IPR022407">
    <property type="entry name" value="OxRdtase_Mopterin_BS"/>
</dbReference>
<dbReference type="EMBL" id="HBFA01034587">
    <property type="protein sequence ID" value="CAD8685622.1"/>
    <property type="molecule type" value="Transcribed_RNA"/>
</dbReference>
<dbReference type="PRINTS" id="PR00407">
    <property type="entry name" value="EUMOPTERIN"/>
</dbReference>
<organism evidence="8">
    <name type="scientific">Pyramimonas obovata</name>
    <dbReference type="NCBI Taxonomy" id="1411642"/>
    <lineage>
        <taxon>Eukaryota</taxon>
        <taxon>Viridiplantae</taxon>
        <taxon>Chlorophyta</taxon>
        <taxon>Pyramimonadophyceae</taxon>
        <taxon>Pyramimonadales</taxon>
        <taxon>Pyramimonadaceae</taxon>
        <taxon>Pyramimonas</taxon>
        <taxon>Pyramimonas incertae sedis</taxon>
    </lineage>
</organism>
<dbReference type="PANTHER" id="PTHR19372:SF7">
    <property type="entry name" value="SULFITE OXIDASE, MITOCHONDRIAL"/>
    <property type="match status" value="1"/>
</dbReference>
<dbReference type="InterPro" id="IPR036374">
    <property type="entry name" value="OxRdtase_Mopterin-bd_sf"/>
</dbReference>
<dbReference type="InterPro" id="IPR000572">
    <property type="entry name" value="OxRdtase_Mopterin-bd_dom"/>
</dbReference>
<reference evidence="8" key="1">
    <citation type="submission" date="2021-01" db="EMBL/GenBank/DDBJ databases">
        <authorList>
            <person name="Corre E."/>
            <person name="Pelletier E."/>
            <person name="Niang G."/>
            <person name="Scheremetjew M."/>
            <person name="Finn R."/>
            <person name="Kale V."/>
            <person name="Holt S."/>
            <person name="Cochrane G."/>
            <person name="Meng A."/>
            <person name="Brown T."/>
            <person name="Cohen L."/>
        </authorList>
    </citation>
    <scope>NUCLEOTIDE SEQUENCE</scope>
    <source>
        <strain evidence="8">CCMP722</strain>
    </source>
</reference>
<evidence type="ECO:0000256" key="1">
    <source>
        <dbReference type="ARBA" id="ARBA00001924"/>
    </source>
</evidence>
<dbReference type="InterPro" id="IPR008335">
    <property type="entry name" value="Mopterin_OxRdtase_euk"/>
</dbReference>
<dbReference type="PROSITE" id="PS00559">
    <property type="entry name" value="MOLYBDOPTERIN_EUK"/>
    <property type="match status" value="1"/>
</dbReference>
<keyword evidence="3" id="KW-0479">Metal-binding</keyword>
<protein>
    <recommendedName>
        <fullName evidence="6">Nitrate reductase [NADH]</fullName>
    </recommendedName>
</protein>
<dbReference type="FunFam" id="3.90.420.10:FF:000003">
    <property type="entry name" value="Nitrate reductase"/>
    <property type="match status" value="1"/>
</dbReference>
<dbReference type="AlphaFoldDB" id="A0A7S0WVP9"/>
<evidence type="ECO:0000256" key="2">
    <source>
        <dbReference type="ARBA" id="ARBA00022505"/>
    </source>
</evidence>
<evidence type="ECO:0000256" key="3">
    <source>
        <dbReference type="ARBA" id="ARBA00022723"/>
    </source>
</evidence>
<evidence type="ECO:0000256" key="4">
    <source>
        <dbReference type="ARBA" id="ARBA00023002"/>
    </source>
</evidence>
<accession>A0A7S0WVP9</accession>
<dbReference type="PANTHER" id="PTHR19372">
    <property type="entry name" value="SULFITE REDUCTASE"/>
    <property type="match status" value="1"/>
</dbReference>
<evidence type="ECO:0000313" key="8">
    <source>
        <dbReference type="EMBL" id="CAD8685622.1"/>
    </source>
</evidence>
<gene>
    <name evidence="8" type="ORF">POBO1169_LOCUS17349</name>
</gene>
<feature type="domain" description="Oxidoreductase molybdopterin-binding" evidence="7">
    <location>
        <begin position="144"/>
        <end position="323"/>
    </location>
</feature>
<dbReference type="SUPFAM" id="SSF56524">
    <property type="entry name" value="Oxidoreductase molybdopterin-binding domain"/>
    <property type="match status" value="1"/>
</dbReference>
<dbReference type="Pfam" id="PF00174">
    <property type="entry name" value="Oxidored_molyb"/>
    <property type="match status" value="1"/>
</dbReference>
<evidence type="ECO:0000256" key="6">
    <source>
        <dbReference type="ARBA" id="ARBA00073662"/>
    </source>
</evidence>
<dbReference type="GO" id="GO:0043436">
    <property type="term" value="P:oxoacid metabolic process"/>
    <property type="evidence" value="ECO:0007669"/>
    <property type="project" value="UniProtKB-ARBA"/>
</dbReference>
<evidence type="ECO:0000256" key="5">
    <source>
        <dbReference type="ARBA" id="ARBA00023004"/>
    </source>
</evidence>
<keyword evidence="2" id="KW-0500">Molybdenum</keyword>
<dbReference type="GO" id="GO:0020037">
    <property type="term" value="F:heme binding"/>
    <property type="evidence" value="ECO:0007669"/>
    <property type="project" value="TreeGrafter"/>
</dbReference>
<dbReference type="GO" id="GO:0043546">
    <property type="term" value="F:molybdopterin cofactor binding"/>
    <property type="evidence" value="ECO:0007669"/>
    <property type="project" value="InterPro"/>
</dbReference>
<name>A0A7S0WVP9_9CHLO</name>
<keyword evidence="4" id="KW-0560">Oxidoreductase</keyword>
<proteinExistence type="predicted"/>
<dbReference type="GO" id="GO:0046872">
    <property type="term" value="F:metal ion binding"/>
    <property type="evidence" value="ECO:0007669"/>
    <property type="project" value="UniProtKB-KW"/>
</dbReference>
<dbReference type="GO" id="GO:0006790">
    <property type="term" value="P:sulfur compound metabolic process"/>
    <property type="evidence" value="ECO:0007669"/>
    <property type="project" value="TreeGrafter"/>
</dbReference>